<sequence>MLHARMISLNRSFETLILVDASVSTDTGTITEPECLGPMDPGSSVTLEGIVWHETENGVLVINVTWRGKTYVGTLLDSTQHVHHWAPPSSRYTDSPTSEIENRTPKGRGKRGRGGHSELEVRKNLRSSKGKGRSGITFPPASPAKEKRKGSSKSDSDDKNGSGSGSEDGSSSKKRSRTSSQNSPEDDGDDSEKEEKTTKDGEKETKLKEEKEDDSMTPKDPEEEKYVPPPPLPYVLICPKEGCNKKYRQHSGLKFHVSFAHKELLNAQGEIKDTSEIERMEQEAKERLRKKEEAVNGGKTNDVDNATEADKSDERESNQANDPEDVKPNITTNNDAKPSDDALSTKLTTATTATTVTTSTTATTSPLGGHVTLPPLSASSLGMPPLSQIKPNFTNLPGPPADAKPIPVSAIEGVMTSRPPPPLLNGPPPVVPGAVTSGGPAITTPVSLMGGIPISSPLARATDLNARNPLLPKSVIRPPSNARPIVPATAPQLLPSGPLGPSAINLKPIQPRPTIMPEPTPNLALDELRKKKEPKKKKENSPGTSPPRSGSQNGSSPKSGHGHGGQTPEKSDNQQPPVKSPAYSDISDDGEETDKKKTANIPNPPDNKPSFAAPFALSQYAMPPSARAALSPQLPTAKVERELAEKEKALKDQIDRENRERSRKASGGIKEEHGHRSMNMGGHSMGGGAPEDLRKRENTGSPGGSLSVKSEFREAKSEPGKNDQKPPSVHDEGAKPTMETRGPPPGTQAYGYMQAQMLRQGFPGIPFEHLLASGVVNPLMLGAAGAAYGANPYMPPHMRPPFGPASPSDLLRPPMFPPVSSTGSAEDLRSSNTKALELLQQHASQYYGSHKIHELQERARKSPNPDKFSHKARENLASASPTLNRKNPSTPTPPPAGASSANPSMDRSRSPPPLRHVHTHTHTHFGLGYPLLPPSSVSLAGVTPPAAHTAFSTAGFNPLMPPKPNLSGFPPK</sequence>
<feature type="region of interest" description="Disordered" evidence="1">
    <location>
        <begin position="876"/>
        <end position="920"/>
    </location>
</feature>
<feature type="compositionally biased region" description="Polar residues" evidence="1">
    <location>
        <begin position="877"/>
        <end position="886"/>
    </location>
</feature>
<feature type="region of interest" description="Disordered" evidence="1">
    <location>
        <begin position="805"/>
        <end position="830"/>
    </location>
</feature>
<dbReference type="InterPro" id="IPR040010">
    <property type="entry name" value="ZN608/ZN609"/>
</dbReference>
<feature type="compositionally biased region" description="Basic residues" evidence="1">
    <location>
        <begin position="105"/>
        <end position="114"/>
    </location>
</feature>
<dbReference type="GO" id="GO:0005634">
    <property type="term" value="C:nucleus"/>
    <property type="evidence" value="ECO:0007669"/>
    <property type="project" value="TreeGrafter"/>
</dbReference>
<feature type="compositionally biased region" description="Basic and acidic residues" evidence="1">
    <location>
        <begin position="308"/>
        <end position="317"/>
    </location>
</feature>
<proteinExistence type="predicted"/>
<evidence type="ECO:0000259" key="2">
    <source>
        <dbReference type="PROSITE" id="PS00028"/>
    </source>
</evidence>
<feature type="compositionally biased region" description="Pro residues" evidence="1">
    <location>
        <begin position="510"/>
        <end position="520"/>
    </location>
</feature>
<dbReference type="GO" id="GO:0006357">
    <property type="term" value="P:regulation of transcription by RNA polymerase II"/>
    <property type="evidence" value="ECO:0007669"/>
    <property type="project" value="TreeGrafter"/>
</dbReference>
<feature type="compositionally biased region" description="Polar residues" evidence="1">
    <location>
        <begin position="819"/>
        <end position="830"/>
    </location>
</feature>
<dbReference type="OMA" id="YLYPSEQ"/>
<dbReference type="InterPro" id="IPR013087">
    <property type="entry name" value="Znf_C2H2_type"/>
</dbReference>
<feature type="compositionally biased region" description="Basic and acidic residues" evidence="1">
    <location>
        <begin position="193"/>
        <end position="226"/>
    </location>
</feature>
<dbReference type="PROSITE" id="PS00028">
    <property type="entry name" value="ZINC_FINGER_C2H2_1"/>
    <property type="match status" value="1"/>
</dbReference>
<dbReference type="AlphaFoldDB" id="A0A553NPV0"/>
<feature type="region of interest" description="Disordered" evidence="1">
    <location>
        <begin position="267"/>
        <end position="344"/>
    </location>
</feature>
<feature type="compositionally biased region" description="Low complexity" evidence="1">
    <location>
        <begin position="493"/>
        <end position="502"/>
    </location>
</feature>
<dbReference type="PANTHER" id="PTHR21564">
    <property type="entry name" value="BRAKELESS PROTEIN"/>
    <property type="match status" value="1"/>
</dbReference>
<dbReference type="EMBL" id="VCGU01000011">
    <property type="protein sequence ID" value="TRY67437.1"/>
    <property type="molecule type" value="Genomic_DNA"/>
</dbReference>
<feature type="compositionally biased region" description="Polar residues" evidence="1">
    <location>
        <begin position="90"/>
        <end position="99"/>
    </location>
</feature>
<feature type="domain" description="C2H2-type" evidence="2">
    <location>
        <begin position="238"/>
        <end position="261"/>
    </location>
</feature>
<name>A0A553NPV0_TIGCA</name>
<feature type="compositionally biased region" description="Basic and acidic residues" evidence="1">
    <location>
        <begin position="710"/>
        <end position="734"/>
    </location>
</feature>
<feature type="compositionally biased region" description="Basic and acidic residues" evidence="1">
    <location>
        <begin position="638"/>
        <end position="660"/>
    </location>
</feature>
<dbReference type="PANTHER" id="PTHR21564:SF5">
    <property type="entry name" value="SCRIBBLER, ISOFORM J"/>
    <property type="match status" value="1"/>
</dbReference>
<feature type="compositionally biased region" description="Polar residues" evidence="1">
    <location>
        <begin position="541"/>
        <end position="553"/>
    </location>
</feature>
<gene>
    <name evidence="3" type="ORF">TCAL_03293</name>
</gene>
<keyword evidence="4" id="KW-1185">Reference proteome</keyword>
<evidence type="ECO:0000313" key="3">
    <source>
        <dbReference type="EMBL" id="TRY67437.1"/>
    </source>
</evidence>
<comment type="caution">
    <text evidence="3">The sequence shown here is derived from an EMBL/GenBank/DDBJ whole genome shotgun (WGS) entry which is preliminary data.</text>
</comment>
<organism evidence="3 4">
    <name type="scientific">Tigriopus californicus</name>
    <name type="common">Marine copepod</name>
    <dbReference type="NCBI Taxonomy" id="6832"/>
    <lineage>
        <taxon>Eukaryota</taxon>
        <taxon>Metazoa</taxon>
        <taxon>Ecdysozoa</taxon>
        <taxon>Arthropoda</taxon>
        <taxon>Crustacea</taxon>
        <taxon>Multicrustacea</taxon>
        <taxon>Hexanauplia</taxon>
        <taxon>Copepoda</taxon>
        <taxon>Harpacticoida</taxon>
        <taxon>Harpacticidae</taxon>
        <taxon>Tigriopus</taxon>
    </lineage>
</organism>
<feature type="compositionally biased region" description="Basic and acidic residues" evidence="1">
    <location>
        <begin position="267"/>
        <end position="294"/>
    </location>
</feature>
<feature type="region of interest" description="Disordered" evidence="1">
    <location>
        <begin position="82"/>
        <end position="232"/>
    </location>
</feature>
<feature type="region of interest" description="Disordered" evidence="1">
    <location>
        <begin position="479"/>
        <end position="749"/>
    </location>
</feature>
<accession>A0A553NPV0</accession>
<reference evidence="3 4" key="1">
    <citation type="journal article" date="2018" name="Nat. Ecol. Evol.">
        <title>Genomic signatures of mitonuclear coevolution across populations of Tigriopus californicus.</title>
        <authorList>
            <person name="Barreto F.S."/>
            <person name="Watson E.T."/>
            <person name="Lima T.G."/>
            <person name="Willett C.S."/>
            <person name="Edmands S."/>
            <person name="Li W."/>
            <person name="Burton R.S."/>
        </authorList>
    </citation>
    <scope>NUCLEOTIDE SEQUENCE [LARGE SCALE GENOMIC DNA]</scope>
    <source>
        <strain evidence="3 4">San Diego</strain>
    </source>
</reference>
<dbReference type="Proteomes" id="UP000318571">
    <property type="component" value="Chromosome 4"/>
</dbReference>
<evidence type="ECO:0000313" key="4">
    <source>
        <dbReference type="Proteomes" id="UP000318571"/>
    </source>
</evidence>
<dbReference type="STRING" id="6832.A0A553NPV0"/>
<evidence type="ECO:0000256" key="1">
    <source>
        <dbReference type="SAM" id="MobiDB-lite"/>
    </source>
</evidence>
<protein>
    <recommendedName>
        <fullName evidence="2">C2H2-type domain-containing protein</fullName>
    </recommendedName>
</protein>